<reference evidence="1 2" key="1">
    <citation type="journal article" date="2019" name="Sci. Rep.">
        <title>Orb-weaving spider Araneus ventricosus genome elucidates the spidroin gene catalogue.</title>
        <authorList>
            <person name="Kono N."/>
            <person name="Nakamura H."/>
            <person name="Ohtoshi R."/>
            <person name="Moran D.A.P."/>
            <person name="Shinohara A."/>
            <person name="Yoshida Y."/>
            <person name="Fujiwara M."/>
            <person name="Mori M."/>
            <person name="Tomita M."/>
            <person name="Arakawa K."/>
        </authorList>
    </citation>
    <scope>NUCLEOTIDE SEQUENCE [LARGE SCALE GENOMIC DNA]</scope>
</reference>
<dbReference type="EMBL" id="BGPR01007821">
    <property type="protein sequence ID" value="GBN29787.1"/>
    <property type="molecule type" value="Genomic_DNA"/>
</dbReference>
<dbReference type="Proteomes" id="UP000499080">
    <property type="component" value="Unassembled WGS sequence"/>
</dbReference>
<evidence type="ECO:0000313" key="2">
    <source>
        <dbReference type="Proteomes" id="UP000499080"/>
    </source>
</evidence>
<accession>A0A4Y2MVC5</accession>
<keyword evidence="2" id="KW-1185">Reference proteome</keyword>
<gene>
    <name evidence="1" type="ORF">AVEN_204345_1</name>
</gene>
<sequence length="98" mass="11136">MSSVRATSSHTGTNIANCSQRSKFFYSVFRLTQRELHSTLRRIRVRRSPQTFNEPPKSSPSNGGWQAMIDGSLRFNERFANSAARNRMLALTLEGPIF</sequence>
<name>A0A4Y2MVC5_ARAVE</name>
<comment type="caution">
    <text evidence="1">The sequence shown here is derived from an EMBL/GenBank/DDBJ whole genome shotgun (WGS) entry which is preliminary data.</text>
</comment>
<evidence type="ECO:0000313" key="1">
    <source>
        <dbReference type="EMBL" id="GBN29787.1"/>
    </source>
</evidence>
<protein>
    <submittedName>
        <fullName evidence="1">Uncharacterized protein</fullName>
    </submittedName>
</protein>
<dbReference type="AlphaFoldDB" id="A0A4Y2MVC5"/>
<organism evidence="1 2">
    <name type="scientific">Araneus ventricosus</name>
    <name type="common">Orbweaver spider</name>
    <name type="synonym">Epeira ventricosa</name>
    <dbReference type="NCBI Taxonomy" id="182803"/>
    <lineage>
        <taxon>Eukaryota</taxon>
        <taxon>Metazoa</taxon>
        <taxon>Ecdysozoa</taxon>
        <taxon>Arthropoda</taxon>
        <taxon>Chelicerata</taxon>
        <taxon>Arachnida</taxon>
        <taxon>Araneae</taxon>
        <taxon>Araneomorphae</taxon>
        <taxon>Entelegynae</taxon>
        <taxon>Araneoidea</taxon>
        <taxon>Araneidae</taxon>
        <taxon>Araneus</taxon>
    </lineage>
</organism>
<proteinExistence type="predicted"/>